<dbReference type="InterPro" id="IPR036291">
    <property type="entry name" value="NAD(P)-bd_dom_sf"/>
</dbReference>
<accession>A0A133VL94</accession>
<sequence>MGKTIITGGAGFVGSNLARLIKSSILLDWRNPGYLFENETNQLVFDDCEFVHGDIRNSDDLEKCLEFGEIDSIIHLASIPGIKKCKKDPKLAKSVNIDGTENVLDFARKNDVKDVIFASSAGVYGEIVEHPITEDHPKDPLNLYSETKRKGEKLCREYAEKYDLDTTVMRMSNLYGPGFQTKPNLTVIPLFVLKALQNQPLTIYGDGEQTRDFVHVEDVAQGYRKTFENQSSGFGVYNLGSGVTTSMNQLADIIVDLVEKLYDRQTETKHVEPPEWRDEAREKFDYSIKNIEDDLGYEPEFDLEKGIRELFKSF</sequence>
<dbReference type="Gene3D" id="3.40.50.720">
    <property type="entry name" value="NAD(P)-binding Rossmann-like Domain"/>
    <property type="match status" value="1"/>
</dbReference>
<evidence type="ECO:0000256" key="1">
    <source>
        <dbReference type="ARBA" id="ARBA00007637"/>
    </source>
</evidence>
<evidence type="ECO:0000259" key="2">
    <source>
        <dbReference type="Pfam" id="PF01370"/>
    </source>
</evidence>
<evidence type="ECO:0000313" key="3">
    <source>
        <dbReference type="EMBL" id="KXB07190.1"/>
    </source>
</evidence>
<dbReference type="EMBL" id="LHYF01000007">
    <property type="protein sequence ID" value="KXB07190.1"/>
    <property type="molecule type" value="Genomic_DNA"/>
</dbReference>
<organism evidence="3 4">
    <name type="scientific">candidate division MSBL1 archaeon SCGC-AAA382C18</name>
    <dbReference type="NCBI Taxonomy" id="1698281"/>
    <lineage>
        <taxon>Archaea</taxon>
        <taxon>Methanobacteriati</taxon>
        <taxon>Methanobacteriota</taxon>
        <taxon>candidate division MSBL1</taxon>
    </lineage>
</organism>
<dbReference type="SUPFAM" id="SSF51735">
    <property type="entry name" value="NAD(P)-binding Rossmann-fold domains"/>
    <property type="match status" value="1"/>
</dbReference>
<dbReference type="PATRIC" id="fig|1698281.3.peg.653"/>
<dbReference type="Proteomes" id="UP000070404">
    <property type="component" value="Unassembled WGS sequence"/>
</dbReference>
<comment type="caution">
    <text evidence="3">The sequence shown here is derived from an EMBL/GenBank/DDBJ whole genome shotgun (WGS) entry which is preliminary data.</text>
</comment>
<dbReference type="InterPro" id="IPR001509">
    <property type="entry name" value="Epimerase_deHydtase"/>
</dbReference>
<dbReference type="PANTHER" id="PTHR43000">
    <property type="entry name" value="DTDP-D-GLUCOSE 4,6-DEHYDRATASE-RELATED"/>
    <property type="match status" value="1"/>
</dbReference>
<dbReference type="AlphaFoldDB" id="A0A133VL94"/>
<name>A0A133VL94_9EURY</name>
<gene>
    <name evidence="3" type="ORF">AKJ52_00755</name>
</gene>
<protein>
    <recommendedName>
        <fullName evidence="2">NAD-dependent epimerase/dehydratase domain-containing protein</fullName>
    </recommendedName>
</protein>
<reference evidence="3 4" key="1">
    <citation type="journal article" date="2016" name="Sci. Rep.">
        <title>Metabolic traits of an uncultured archaeal lineage -MSBL1- from brine pools of the Red Sea.</title>
        <authorList>
            <person name="Mwirichia R."/>
            <person name="Alam I."/>
            <person name="Rashid M."/>
            <person name="Vinu M."/>
            <person name="Ba-Alawi W."/>
            <person name="Anthony Kamau A."/>
            <person name="Kamanda Ngugi D."/>
            <person name="Goker M."/>
            <person name="Klenk H.P."/>
            <person name="Bajic V."/>
            <person name="Stingl U."/>
        </authorList>
    </citation>
    <scope>NUCLEOTIDE SEQUENCE [LARGE SCALE GENOMIC DNA]</scope>
    <source>
        <strain evidence="3">SCGC-AAA382C18</strain>
    </source>
</reference>
<feature type="domain" description="NAD-dependent epimerase/dehydratase" evidence="2">
    <location>
        <begin position="5"/>
        <end position="240"/>
    </location>
</feature>
<comment type="similarity">
    <text evidence="1">Belongs to the NAD(P)-dependent epimerase/dehydratase family.</text>
</comment>
<evidence type="ECO:0000313" key="4">
    <source>
        <dbReference type="Proteomes" id="UP000070404"/>
    </source>
</evidence>
<dbReference type="Pfam" id="PF01370">
    <property type="entry name" value="Epimerase"/>
    <property type="match status" value="1"/>
</dbReference>
<proteinExistence type="inferred from homology"/>
<keyword evidence="4" id="KW-1185">Reference proteome</keyword>